<gene>
    <name evidence="4" type="ORF">BRAA05T20329Z</name>
    <name evidence="3" type="ORF">BRAPAZ1V2_A05P14410.2</name>
</gene>
<dbReference type="EMBL" id="LS974621">
    <property type="protein sequence ID" value="CAG7874920.1"/>
    <property type="molecule type" value="Genomic_DNA"/>
</dbReference>
<evidence type="ECO:0000313" key="3">
    <source>
        <dbReference type="EMBL" id="CAG7874920.1"/>
    </source>
</evidence>
<sequence>MKRIIILIILRINVAKSTVFAAGRGKQELEVAAGEAGLTVSALPKKYLGLPLTTKTMTRHDYDPLLVKIRNRLLSWTSKSLSFAGRLQLIKSVIASITNFWCSAFCLPQACIDEIDSMCSAFLWSGSPNITTRAKVAWEEVCCLKKEGGLGVQKIKEVSLVFALKLIWRLFTDSESLWGKWVKQTLLRGVSFWDVKEGSTGSWVWKKLLQLRPVAQRFLKMDIHDGKLVKFWTDIWHPIGRLIEIVGDRGRLKLGIAISACIADVLVENVWRFRRTRDTTVQNMIVKVQELGVELETNVQDEVLWKRKDDENGREFSAATTWEHIRCKRPVVVWSKLIWFAQGVPRYAFIAWLAVKDRLSTGSKMRAWGQVQCCVFCGEPDETRNHLFFACPYSYTLWLQVIGTLLRPPPSPD</sequence>
<dbReference type="PANTHER" id="PTHR33116:SF78">
    <property type="entry name" value="OS12G0587133 PROTEIN"/>
    <property type="match status" value="1"/>
</dbReference>
<dbReference type="InterPro" id="IPR026960">
    <property type="entry name" value="RVT-Znf"/>
</dbReference>
<name>A0A3P5Z4I0_BRACM</name>
<accession>A0A3P5Z4I0</accession>
<organism evidence="4">
    <name type="scientific">Brassica campestris</name>
    <name type="common">Field mustard</name>
    <dbReference type="NCBI Taxonomy" id="3711"/>
    <lineage>
        <taxon>Eukaryota</taxon>
        <taxon>Viridiplantae</taxon>
        <taxon>Streptophyta</taxon>
        <taxon>Embryophyta</taxon>
        <taxon>Tracheophyta</taxon>
        <taxon>Spermatophyta</taxon>
        <taxon>Magnoliopsida</taxon>
        <taxon>eudicotyledons</taxon>
        <taxon>Gunneridae</taxon>
        <taxon>Pentapetalae</taxon>
        <taxon>rosids</taxon>
        <taxon>malvids</taxon>
        <taxon>Brassicales</taxon>
        <taxon>Brassicaceae</taxon>
        <taxon>Brassiceae</taxon>
        <taxon>Brassica</taxon>
    </lineage>
</organism>
<proteinExistence type="predicted"/>
<dbReference type="Proteomes" id="UP000694005">
    <property type="component" value="Chromosome A05"/>
</dbReference>
<protein>
    <recommendedName>
        <fullName evidence="2">Reverse transcriptase zinc-binding domain-containing protein</fullName>
    </recommendedName>
</protein>
<dbReference type="Gramene" id="A05p14410.2_BraZ1">
    <property type="protein sequence ID" value="A05p14410.2_BraZ1.CDS.1"/>
    <property type="gene ID" value="A05g14410.2_BraZ1"/>
</dbReference>
<feature type="domain" description="Reverse transcriptase zinc-binding" evidence="2">
    <location>
        <begin position="316"/>
        <end position="398"/>
    </location>
</feature>
<reference evidence="4" key="1">
    <citation type="submission" date="2018-11" db="EMBL/GenBank/DDBJ databases">
        <authorList>
            <consortium name="Genoscope - CEA"/>
            <person name="William W."/>
        </authorList>
    </citation>
    <scope>NUCLEOTIDE SEQUENCE</scope>
</reference>
<dbReference type="PANTHER" id="PTHR33116">
    <property type="entry name" value="REVERSE TRANSCRIPTASE ZINC-BINDING DOMAIN-CONTAINING PROTEIN-RELATED-RELATED"/>
    <property type="match status" value="1"/>
</dbReference>
<evidence type="ECO:0000256" key="1">
    <source>
        <dbReference type="SAM" id="SignalP"/>
    </source>
</evidence>
<dbReference type="EMBL" id="LR031570">
    <property type="protein sequence ID" value="VDC70615.1"/>
    <property type="molecule type" value="Genomic_DNA"/>
</dbReference>
<feature type="signal peptide" evidence="1">
    <location>
        <begin position="1"/>
        <end position="17"/>
    </location>
</feature>
<dbReference type="Pfam" id="PF13966">
    <property type="entry name" value="zf-RVT"/>
    <property type="match status" value="1"/>
</dbReference>
<evidence type="ECO:0000259" key="2">
    <source>
        <dbReference type="Pfam" id="PF13966"/>
    </source>
</evidence>
<evidence type="ECO:0000313" key="4">
    <source>
        <dbReference type="EMBL" id="VDC70615.1"/>
    </source>
</evidence>
<dbReference type="AlphaFoldDB" id="A0A3P5Z4I0"/>
<keyword evidence="1" id="KW-0732">Signal</keyword>
<feature type="chain" id="PRO_5039861243" description="Reverse transcriptase zinc-binding domain-containing protein" evidence="1">
    <location>
        <begin position="18"/>
        <end position="413"/>
    </location>
</feature>